<organism evidence="2 3">
    <name type="scientific">Kriegella aquimaris</name>
    <dbReference type="NCBI Taxonomy" id="192904"/>
    <lineage>
        <taxon>Bacteria</taxon>
        <taxon>Pseudomonadati</taxon>
        <taxon>Bacteroidota</taxon>
        <taxon>Flavobacteriia</taxon>
        <taxon>Flavobacteriales</taxon>
        <taxon>Flavobacteriaceae</taxon>
        <taxon>Kriegella</taxon>
    </lineage>
</organism>
<reference evidence="2 3" key="1">
    <citation type="submission" date="2016-10" db="EMBL/GenBank/DDBJ databases">
        <authorList>
            <person name="de Groot N.N."/>
        </authorList>
    </citation>
    <scope>NUCLEOTIDE SEQUENCE [LARGE SCALE GENOMIC DNA]</scope>
    <source>
        <strain evidence="2 3">DSM 19886</strain>
    </source>
</reference>
<dbReference type="OrthoDB" id="9773293at2"/>
<name>A0A1G9V2B2_9FLAO</name>
<dbReference type="InterPro" id="IPR029058">
    <property type="entry name" value="AB_hydrolase_fold"/>
</dbReference>
<dbReference type="RefSeq" id="WP_089893414.1">
    <property type="nucleotide sequence ID" value="NZ_FNGV01000012.1"/>
</dbReference>
<sequence>MKSLTDVSSLIFFPSTDQSCPDGFKVIRDKQLEFLFQDNGSDKTIICFHGNGESAYEFWNAYKNLFEIIKSNYIIYEYRGFGTRQGNQDLINLLEDLQYFQEIDILKNQKTIVFGRSFGSLPAIELASKIQAKTMIIENGILDTVAWIKRVIVEDQMIHGGHSFINTNELTLGLNEFYNNEAKLNSFAGQILLFYNTDARFPNSAKQFNILNNRYNGEKTRYHLLKYGDHNCILDANFTEYSSIFKKVILG</sequence>
<dbReference type="PANTHER" id="PTHR12277">
    <property type="entry name" value="ALPHA/BETA HYDROLASE DOMAIN-CONTAINING PROTEIN"/>
    <property type="match status" value="1"/>
</dbReference>
<evidence type="ECO:0000259" key="1">
    <source>
        <dbReference type="Pfam" id="PF00561"/>
    </source>
</evidence>
<accession>A0A1G9V2B2</accession>
<dbReference type="Gene3D" id="3.40.50.1820">
    <property type="entry name" value="alpha/beta hydrolase"/>
    <property type="match status" value="1"/>
</dbReference>
<proteinExistence type="predicted"/>
<evidence type="ECO:0000313" key="2">
    <source>
        <dbReference type="EMBL" id="SDM66258.1"/>
    </source>
</evidence>
<keyword evidence="3" id="KW-1185">Reference proteome</keyword>
<dbReference type="InterPro" id="IPR000073">
    <property type="entry name" value="AB_hydrolase_1"/>
</dbReference>
<dbReference type="AlphaFoldDB" id="A0A1G9V2B2"/>
<gene>
    <name evidence="2" type="ORF">SAMN04488514_11282</name>
</gene>
<feature type="domain" description="AB hydrolase-1" evidence="1">
    <location>
        <begin position="44"/>
        <end position="131"/>
    </location>
</feature>
<dbReference type="SUPFAM" id="SSF53474">
    <property type="entry name" value="alpha/beta-Hydrolases"/>
    <property type="match status" value="1"/>
</dbReference>
<dbReference type="STRING" id="192904.SAMN04488514_11282"/>
<dbReference type="Pfam" id="PF00561">
    <property type="entry name" value="Abhydrolase_1"/>
    <property type="match status" value="1"/>
</dbReference>
<protein>
    <recommendedName>
        <fullName evidence="1">AB hydrolase-1 domain-containing protein</fullName>
    </recommendedName>
</protein>
<dbReference type="Proteomes" id="UP000199440">
    <property type="component" value="Unassembled WGS sequence"/>
</dbReference>
<dbReference type="PANTHER" id="PTHR12277:SF81">
    <property type="entry name" value="PROTEIN ABHD13"/>
    <property type="match status" value="1"/>
</dbReference>
<evidence type="ECO:0000313" key="3">
    <source>
        <dbReference type="Proteomes" id="UP000199440"/>
    </source>
</evidence>
<dbReference type="EMBL" id="FNGV01000012">
    <property type="protein sequence ID" value="SDM66258.1"/>
    <property type="molecule type" value="Genomic_DNA"/>
</dbReference>